<name>A0A9E7MQR7_9CAUD</name>
<evidence type="ECO:0000313" key="1">
    <source>
        <dbReference type="EMBL" id="USN14359.1"/>
    </source>
</evidence>
<dbReference type="EMBL" id="ON529852">
    <property type="protein sequence ID" value="USN14359.1"/>
    <property type="molecule type" value="Genomic_DNA"/>
</dbReference>
<keyword evidence="2" id="KW-1185">Reference proteome</keyword>
<sequence length="136" mass="14636">MSAAEMSAENVRRFMLAGRARVTLVSAATGARYTYRVGAKDSVWFVSVLTGSDNESDYTFLGTIFADDSFRHGRRAHVGADAPSAKAFAWAWPHLAAGRIPPALKVYHEGRCGRCALPLTDPVSIESGFGPTCRGL</sequence>
<dbReference type="InterPro" id="IPR046053">
    <property type="entry name" value="DUF6011"/>
</dbReference>
<dbReference type="Pfam" id="PF19474">
    <property type="entry name" value="DUF6011"/>
    <property type="match status" value="1"/>
</dbReference>
<reference evidence="1" key="1">
    <citation type="submission" date="2022-05" db="EMBL/GenBank/DDBJ databases">
        <authorList>
            <person name="Friedrich I."/>
            <person name="Poehlein A."/>
            <person name="Schneider D."/>
            <person name="Hertel R."/>
            <person name="Daniel R."/>
        </authorList>
    </citation>
    <scope>NUCLEOTIDE SEQUENCE</scope>
</reference>
<accession>A0A9E7MQR7</accession>
<gene>
    <name evidence="1" type="ORF">KABACHOK_05460</name>
</gene>
<evidence type="ECO:0000313" key="2">
    <source>
        <dbReference type="Proteomes" id="UP001056685"/>
    </source>
</evidence>
<protein>
    <submittedName>
        <fullName evidence="1">Uncharacterized protein</fullName>
    </submittedName>
</protein>
<proteinExistence type="predicted"/>
<organism evidence="1 2">
    <name type="scientific">Brevundimonas phage vB_BpoS-Kabachok</name>
    <dbReference type="NCBI Taxonomy" id="2948600"/>
    <lineage>
        <taxon>Viruses</taxon>
        <taxon>Duplodnaviria</taxon>
        <taxon>Heunggongvirae</taxon>
        <taxon>Uroviricota</taxon>
        <taxon>Caudoviricetes</taxon>
        <taxon>Jeanschmidtviridae</taxon>
        <taxon>Marchewkavirus</taxon>
        <taxon>Marchewkavirus kabachok</taxon>
    </lineage>
</organism>
<dbReference type="Proteomes" id="UP001056685">
    <property type="component" value="Segment"/>
</dbReference>